<keyword evidence="4" id="KW-0418">Kinase</keyword>
<dbReference type="PANTHER" id="PTHR12755">
    <property type="entry name" value="CLEAVAGE/POLYADENYLATION FACTOR IA SUBUNIT CLP1P"/>
    <property type="match status" value="1"/>
</dbReference>
<evidence type="ECO:0000256" key="3">
    <source>
        <dbReference type="ARBA" id="ARBA00022741"/>
    </source>
</evidence>
<feature type="compositionally biased region" description="Basic residues" evidence="6">
    <location>
        <begin position="1"/>
        <end position="11"/>
    </location>
</feature>
<name>A0ABY7G054_MYAAR</name>
<keyword evidence="3" id="KW-0547">Nucleotide-binding</keyword>
<evidence type="ECO:0000313" key="9">
    <source>
        <dbReference type="Proteomes" id="UP001164746"/>
    </source>
</evidence>
<feature type="region of interest" description="Disordered" evidence="6">
    <location>
        <begin position="1"/>
        <end position="277"/>
    </location>
</feature>
<keyword evidence="9" id="KW-1185">Reference proteome</keyword>
<gene>
    <name evidence="8" type="ORF">MAR_012488</name>
</gene>
<evidence type="ECO:0000256" key="1">
    <source>
        <dbReference type="ARBA" id="ARBA00011003"/>
    </source>
</evidence>
<proteinExistence type="inferred from homology"/>
<dbReference type="InterPro" id="IPR045116">
    <property type="entry name" value="Clp1/Grc3"/>
</dbReference>
<dbReference type="Proteomes" id="UP001164746">
    <property type="component" value="Chromosome 14"/>
</dbReference>
<sequence>MKGKKKNKLKGKPMPVKGNQETKLHVDLKLEKEPTAKKRKQSSEVENDEVSAARKKAKTASEMTKKNLKDMPVTDSKKEEKKKAKSAFEMTKKSEKHMPVTDLDKRRENKAKSAFEIRKKSVTETKNEELRLETAVSKNKKKKKKKSGKNSPAAVNRIEKNSPAAVNRNEKNSPAAVNRNEKNSPAAVNRNVERSRKSPRKQGMIKKTKEDKEASVATSRNDDTIESIWGRIMKGNKANSIKEMQGEKKDGGFTQVSESNKRSKQKGKVDNELAKTGSDVALSGNVNLVSEINEASETVGKGKKKRKKNQADAEDDTKVKKLKGSDKDISDKCFQGDFVLDNHNIASSSKDGAEMGPDVDEAIVDLSETSLTELDEISVKRPVALEFGKSVLVIMNHPMEVPIRGRARVCGIMGTATSMGYDIKPGKPAAEIYSPAIAPVMVVCGGKNSGKSTTNRILMNVSLNSVESLYYLECDIGQTEFTPSGVVALYRVTAPVIGLGWQLFVDTVRWVRPSHIVQLTSHNKHDNIDPLSFPKLNSYSWSDLSQKQPRLVYADEVVSTIGIHCKKRRKRLTRQNQGKF</sequence>
<feature type="compositionally biased region" description="Basic and acidic residues" evidence="6">
    <location>
        <begin position="90"/>
        <end position="132"/>
    </location>
</feature>
<feature type="compositionally biased region" description="Basic residues" evidence="6">
    <location>
        <begin position="197"/>
        <end position="206"/>
    </location>
</feature>
<keyword evidence="5" id="KW-0067">ATP-binding</keyword>
<comment type="similarity">
    <text evidence="1">Belongs to the Clp1 family. NOL9/GRC3 subfamily.</text>
</comment>
<dbReference type="Gene3D" id="3.40.50.300">
    <property type="entry name" value="P-loop containing nucleotide triphosphate hydrolases"/>
    <property type="match status" value="1"/>
</dbReference>
<dbReference type="EMBL" id="CP111025">
    <property type="protein sequence ID" value="WAR26784.1"/>
    <property type="molecule type" value="Genomic_DNA"/>
</dbReference>
<evidence type="ECO:0000256" key="2">
    <source>
        <dbReference type="ARBA" id="ARBA00022679"/>
    </source>
</evidence>
<organism evidence="8 9">
    <name type="scientific">Mya arenaria</name>
    <name type="common">Soft-shell clam</name>
    <dbReference type="NCBI Taxonomy" id="6604"/>
    <lineage>
        <taxon>Eukaryota</taxon>
        <taxon>Metazoa</taxon>
        <taxon>Spiralia</taxon>
        <taxon>Lophotrochozoa</taxon>
        <taxon>Mollusca</taxon>
        <taxon>Bivalvia</taxon>
        <taxon>Autobranchia</taxon>
        <taxon>Heteroconchia</taxon>
        <taxon>Euheterodonta</taxon>
        <taxon>Imparidentia</taxon>
        <taxon>Neoheterodontei</taxon>
        <taxon>Myida</taxon>
        <taxon>Myoidea</taxon>
        <taxon>Myidae</taxon>
        <taxon>Mya</taxon>
    </lineage>
</organism>
<feature type="domain" description="Clp1 P-loop" evidence="7">
    <location>
        <begin position="445"/>
        <end position="496"/>
    </location>
</feature>
<feature type="compositionally biased region" description="Basic and acidic residues" evidence="6">
    <location>
        <begin position="20"/>
        <end position="36"/>
    </location>
</feature>
<accession>A0ABY7G054</accession>
<dbReference type="Pfam" id="PF16575">
    <property type="entry name" value="CLP1_P"/>
    <property type="match status" value="1"/>
</dbReference>
<reference evidence="8" key="1">
    <citation type="submission" date="2022-11" db="EMBL/GenBank/DDBJ databases">
        <title>Centuries of genome instability and evolution in soft-shell clam transmissible cancer (bioRxiv).</title>
        <authorList>
            <person name="Hart S.F.M."/>
            <person name="Yonemitsu M.A."/>
            <person name="Giersch R.M."/>
            <person name="Beal B.F."/>
            <person name="Arriagada G."/>
            <person name="Davis B.W."/>
            <person name="Ostrander E.A."/>
            <person name="Goff S.P."/>
            <person name="Metzger M.J."/>
        </authorList>
    </citation>
    <scope>NUCLEOTIDE SEQUENCE</scope>
    <source>
        <strain evidence="8">MELC-2E11</strain>
        <tissue evidence="8">Siphon/mantle</tissue>
    </source>
</reference>
<feature type="compositionally biased region" description="Basic residues" evidence="6">
    <location>
        <begin position="138"/>
        <end position="148"/>
    </location>
</feature>
<evidence type="ECO:0000313" key="8">
    <source>
        <dbReference type="EMBL" id="WAR26784.1"/>
    </source>
</evidence>
<protein>
    <submittedName>
        <fullName evidence="8">NOL9-like protein</fullName>
    </submittedName>
</protein>
<evidence type="ECO:0000256" key="5">
    <source>
        <dbReference type="ARBA" id="ARBA00022840"/>
    </source>
</evidence>
<evidence type="ECO:0000256" key="6">
    <source>
        <dbReference type="SAM" id="MobiDB-lite"/>
    </source>
</evidence>
<evidence type="ECO:0000259" key="7">
    <source>
        <dbReference type="Pfam" id="PF16575"/>
    </source>
</evidence>
<keyword evidence="2" id="KW-0808">Transferase</keyword>
<evidence type="ECO:0000256" key="4">
    <source>
        <dbReference type="ARBA" id="ARBA00022777"/>
    </source>
</evidence>
<dbReference type="InterPro" id="IPR027417">
    <property type="entry name" value="P-loop_NTPase"/>
</dbReference>
<feature type="region of interest" description="Disordered" evidence="6">
    <location>
        <begin position="296"/>
        <end position="321"/>
    </location>
</feature>
<dbReference type="InterPro" id="IPR032319">
    <property type="entry name" value="CLP1_P"/>
</dbReference>
<dbReference type="PANTHER" id="PTHR12755:SF3">
    <property type="entry name" value="POLYNUCLEOTIDE 5'-HYDROXYL-KINASE NOL9"/>
    <property type="match status" value="1"/>
</dbReference>